<sequence>MKMCSLNLTSFTLIIFIALFLWSSSFESCSARESKQYNNLRQREHRAPSMLRKNEKGDLHGRKLSRFVGYAYSRTPEETTMTSSATFNVLEYGAKGDGNTDDTKAFVAAWAAACKVEGSAMVVPSGSVFLVGPVSFSGPDCQPNIIFQLDGKIIAPTSSAAWRSGLLQWIEFSKLQGITVTGKGIVDGQGSVWWNDSPSYNQRDDSVSNELRGNMPSTKPTAMRFYGSSSVTVTGITIQNSQQTHLKFDDCNNVQVFDFTASSPGDSPNTDGIHLQNSQAVTISGSTLACGDDCVSIQAGCSNVYIHDVNCGPGHGISIGGLGKDNNKACVSNITVRDVTMHDTMTGVRIKTWQGGSGSVQQVMFSNIQVKDVKTPIVIDQYYCDGGSCQNETSAVQVSDINYIGIRGTYTQQPVHFACSDSLPCTGVSLTTIELEPMGYAQPPFCWEAFGELKTATVPPVTCLQTGAPSKAKVHTNSDSC</sequence>
<organism evidence="1 2">
    <name type="scientific">Melia azedarach</name>
    <name type="common">Chinaberry tree</name>
    <dbReference type="NCBI Taxonomy" id="155640"/>
    <lineage>
        <taxon>Eukaryota</taxon>
        <taxon>Viridiplantae</taxon>
        <taxon>Streptophyta</taxon>
        <taxon>Embryophyta</taxon>
        <taxon>Tracheophyta</taxon>
        <taxon>Spermatophyta</taxon>
        <taxon>Magnoliopsida</taxon>
        <taxon>eudicotyledons</taxon>
        <taxon>Gunneridae</taxon>
        <taxon>Pentapetalae</taxon>
        <taxon>rosids</taxon>
        <taxon>malvids</taxon>
        <taxon>Sapindales</taxon>
        <taxon>Meliaceae</taxon>
        <taxon>Melia</taxon>
    </lineage>
</organism>
<reference evidence="1 2" key="1">
    <citation type="journal article" date="2023" name="Science">
        <title>Complex scaffold remodeling in plant triterpene biosynthesis.</title>
        <authorList>
            <person name="De La Pena R."/>
            <person name="Hodgson H."/>
            <person name="Liu J.C."/>
            <person name="Stephenson M.J."/>
            <person name="Martin A.C."/>
            <person name="Owen C."/>
            <person name="Harkess A."/>
            <person name="Leebens-Mack J."/>
            <person name="Jimenez L.E."/>
            <person name="Osbourn A."/>
            <person name="Sattely E.S."/>
        </authorList>
    </citation>
    <scope>NUCLEOTIDE SEQUENCE [LARGE SCALE GENOMIC DNA]</scope>
    <source>
        <strain evidence="2">cv. JPN11</strain>
        <tissue evidence="1">Leaf</tissue>
    </source>
</reference>
<gene>
    <name evidence="1" type="ORF">OWV82_002056</name>
</gene>
<dbReference type="EMBL" id="CM051394">
    <property type="protein sequence ID" value="KAJ4729243.1"/>
    <property type="molecule type" value="Genomic_DNA"/>
</dbReference>
<evidence type="ECO:0000313" key="1">
    <source>
        <dbReference type="EMBL" id="KAJ4729243.1"/>
    </source>
</evidence>
<evidence type="ECO:0000313" key="2">
    <source>
        <dbReference type="Proteomes" id="UP001164539"/>
    </source>
</evidence>
<protein>
    <submittedName>
        <fullName evidence="1">Polygalacturonase</fullName>
    </submittedName>
</protein>
<keyword evidence="2" id="KW-1185">Reference proteome</keyword>
<comment type="caution">
    <text evidence="1">The sequence shown here is derived from an EMBL/GenBank/DDBJ whole genome shotgun (WGS) entry which is preliminary data.</text>
</comment>
<accession>A0ACC1Z0G8</accession>
<dbReference type="Proteomes" id="UP001164539">
    <property type="component" value="Chromosome 1"/>
</dbReference>
<name>A0ACC1Z0G8_MELAZ</name>
<proteinExistence type="predicted"/>